<keyword evidence="4 6" id="KW-1133">Transmembrane helix</keyword>
<feature type="transmembrane region" description="Helical" evidence="6">
    <location>
        <begin position="118"/>
        <end position="141"/>
    </location>
</feature>
<evidence type="ECO:0000259" key="7">
    <source>
        <dbReference type="Pfam" id="PF00892"/>
    </source>
</evidence>
<feature type="transmembrane region" description="Helical" evidence="6">
    <location>
        <begin position="61"/>
        <end position="81"/>
    </location>
</feature>
<dbReference type="SUPFAM" id="SSF103481">
    <property type="entry name" value="Multidrug resistance efflux transporter EmrE"/>
    <property type="match status" value="2"/>
</dbReference>
<evidence type="ECO:0000256" key="6">
    <source>
        <dbReference type="SAM" id="Phobius"/>
    </source>
</evidence>
<dbReference type="Proteomes" id="UP000013966">
    <property type="component" value="Plasmid p1"/>
</dbReference>
<evidence type="ECO:0000256" key="5">
    <source>
        <dbReference type="ARBA" id="ARBA00023136"/>
    </source>
</evidence>
<feature type="domain" description="EamA" evidence="7">
    <location>
        <begin position="2"/>
        <end position="135"/>
    </location>
</feature>
<dbReference type="GO" id="GO:0005886">
    <property type="term" value="C:plasma membrane"/>
    <property type="evidence" value="ECO:0007669"/>
    <property type="project" value="UniProtKB-SubCell"/>
</dbReference>
<proteinExistence type="predicted"/>
<dbReference type="InterPro" id="IPR000620">
    <property type="entry name" value="EamA_dom"/>
</dbReference>
<dbReference type="InterPro" id="IPR037185">
    <property type="entry name" value="EmrE-like"/>
</dbReference>
<keyword evidence="9" id="KW-1185">Reference proteome</keyword>
<evidence type="ECO:0000256" key="2">
    <source>
        <dbReference type="ARBA" id="ARBA00022475"/>
    </source>
</evidence>
<dbReference type="HOGENOM" id="CLU_033863_5_0_4"/>
<feature type="domain" description="EamA" evidence="7">
    <location>
        <begin position="148"/>
        <end position="280"/>
    </location>
</feature>
<reference evidence="8 9" key="2">
    <citation type="journal article" date="2018" name="Int. J. Syst. Evol. Microbiol.">
        <title>Burkholderia insecticola sp. nov., a gut symbiotic bacterium of the bean bug Riptortus pedestris.</title>
        <authorList>
            <person name="Takeshita K."/>
            <person name="Tamaki H."/>
            <person name="Ohbayashi T."/>
            <person name="Meng X.-Y."/>
            <person name="Sone T."/>
            <person name="Mitani Y."/>
            <person name="Peeters C."/>
            <person name="Kikuchi Y."/>
            <person name="Vandamme P."/>
        </authorList>
    </citation>
    <scope>NUCLEOTIDE SEQUENCE [LARGE SCALE GENOMIC DNA]</scope>
    <source>
        <strain evidence="8">RPE64</strain>
        <plasmid evidence="8 9">p1</plasmid>
    </source>
</reference>
<gene>
    <name evidence="8" type="ORF">BRPE64_DCDS05240</name>
</gene>
<feature type="transmembrane region" description="Helical" evidence="6">
    <location>
        <begin position="178"/>
        <end position="197"/>
    </location>
</feature>
<dbReference type="EMBL" id="AP013061">
    <property type="protein sequence ID" value="BAN27460.1"/>
    <property type="molecule type" value="Genomic_DNA"/>
</dbReference>
<evidence type="ECO:0000256" key="4">
    <source>
        <dbReference type="ARBA" id="ARBA00022989"/>
    </source>
</evidence>
<dbReference type="PANTHER" id="PTHR32322:SF18">
    <property type="entry name" value="S-ADENOSYLMETHIONINE_S-ADENOSYLHOMOCYSTEINE TRANSPORTER"/>
    <property type="match status" value="1"/>
</dbReference>
<dbReference type="Pfam" id="PF00892">
    <property type="entry name" value="EamA"/>
    <property type="match status" value="2"/>
</dbReference>
<feature type="transmembrane region" description="Helical" evidence="6">
    <location>
        <begin position="31"/>
        <end position="49"/>
    </location>
</feature>
<keyword evidence="2" id="KW-1003">Cell membrane</keyword>
<dbReference type="InterPro" id="IPR050638">
    <property type="entry name" value="AA-Vitamin_Transporters"/>
</dbReference>
<evidence type="ECO:0000313" key="9">
    <source>
        <dbReference type="Proteomes" id="UP000013966"/>
    </source>
</evidence>
<dbReference type="AlphaFoldDB" id="R4X027"/>
<keyword evidence="8" id="KW-0614">Plasmid</keyword>
<dbReference type="PATRIC" id="fig|758793.3.peg.5669"/>
<protein>
    <recommendedName>
        <fullName evidence="7">EamA domain-containing protein</fullName>
    </recommendedName>
</protein>
<name>R4X027_9BURK</name>
<feature type="transmembrane region" description="Helical" evidence="6">
    <location>
        <begin position="209"/>
        <end position="230"/>
    </location>
</feature>
<keyword evidence="3 6" id="KW-0812">Transmembrane</keyword>
<feature type="transmembrane region" description="Helical" evidence="6">
    <location>
        <begin position="242"/>
        <end position="260"/>
    </location>
</feature>
<dbReference type="PANTHER" id="PTHR32322">
    <property type="entry name" value="INNER MEMBRANE TRANSPORTER"/>
    <property type="match status" value="1"/>
</dbReference>
<comment type="subcellular location">
    <subcellularLocation>
        <location evidence="1">Cell membrane</location>
        <topology evidence="1">Multi-pass membrane protein</topology>
    </subcellularLocation>
</comment>
<feature type="transmembrane region" description="Helical" evidence="6">
    <location>
        <begin position="93"/>
        <end position="111"/>
    </location>
</feature>
<sequence length="286" mass="30184">MTGFIYLLVTATGWALNWPAMKVLLREWPPLFSRGVAGMAAAVLLGAIAKSAGENIRVPRALVPRLLLASAINVFAWMGFSTLSIKWLSVSEGALLVYTMPIWAMLLAWPIARRKPSLAGFCALALGLAGVLVLLSAHGLSFDSGKIAGIAFALAAAMLFALGTVVTHAPLPIPPVTLVAWQVGIGCAPMVVLGLVIEHPVFSALAPDGWAVLVYMSLVPMGVCYLAWFATLRRLPAELASIGMLLVPIMGIAAAALALGEPLGRREALAMALTLSRVALAMRQRR</sequence>
<reference evidence="8 9" key="1">
    <citation type="journal article" date="2013" name="Genome Announc.">
        <title>Complete Genome Sequence of Burkholderia sp. Strain RPE64, Bacterial Symbiont of the Bean Bug Riptortus pedestris.</title>
        <authorList>
            <person name="Shibata T.F."/>
            <person name="Maeda T."/>
            <person name="Nikoh N."/>
            <person name="Yamaguchi K."/>
            <person name="Oshima K."/>
            <person name="Hattori M."/>
            <person name="Nishiyama T."/>
            <person name="Hasebe M."/>
            <person name="Fukatsu T."/>
            <person name="Kikuchi Y."/>
            <person name="Shigenobu S."/>
        </authorList>
    </citation>
    <scope>NUCLEOTIDE SEQUENCE [LARGE SCALE GENOMIC DNA]</scope>
    <source>
        <plasmid evidence="8 9">p1</plasmid>
    </source>
</reference>
<evidence type="ECO:0000313" key="8">
    <source>
        <dbReference type="EMBL" id="BAN27460.1"/>
    </source>
</evidence>
<accession>R4X027</accession>
<keyword evidence="5 6" id="KW-0472">Membrane</keyword>
<dbReference type="KEGG" id="buo:BRPE64_DCDS05240"/>
<organism evidence="8 9">
    <name type="scientific">Caballeronia insecticola</name>
    <dbReference type="NCBI Taxonomy" id="758793"/>
    <lineage>
        <taxon>Bacteria</taxon>
        <taxon>Pseudomonadati</taxon>
        <taxon>Pseudomonadota</taxon>
        <taxon>Betaproteobacteria</taxon>
        <taxon>Burkholderiales</taxon>
        <taxon>Burkholderiaceae</taxon>
        <taxon>Caballeronia</taxon>
    </lineage>
</organism>
<geneLocation type="plasmid" evidence="8 9">
    <name>p1</name>
</geneLocation>
<evidence type="ECO:0000256" key="3">
    <source>
        <dbReference type="ARBA" id="ARBA00022692"/>
    </source>
</evidence>
<evidence type="ECO:0000256" key="1">
    <source>
        <dbReference type="ARBA" id="ARBA00004651"/>
    </source>
</evidence>
<feature type="transmembrane region" description="Helical" evidence="6">
    <location>
        <begin position="147"/>
        <end position="166"/>
    </location>
</feature>